<keyword evidence="14" id="KW-1185">Reference proteome</keyword>
<keyword evidence="6 11" id="KW-0812">Transmembrane</keyword>
<name>A0A512AG59_9SPHN</name>
<evidence type="ECO:0000256" key="3">
    <source>
        <dbReference type="ARBA" id="ARBA00012438"/>
    </source>
</evidence>
<feature type="domain" description="Histidine kinase" evidence="12">
    <location>
        <begin position="139"/>
        <end position="341"/>
    </location>
</feature>
<dbReference type="CDD" id="cd00082">
    <property type="entry name" value="HisKA"/>
    <property type="match status" value="1"/>
</dbReference>
<dbReference type="InterPro" id="IPR036097">
    <property type="entry name" value="HisK_dim/P_sf"/>
</dbReference>
<evidence type="ECO:0000256" key="8">
    <source>
        <dbReference type="ARBA" id="ARBA00022989"/>
    </source>
</evidence>
<dbReference type="AlphaFoldDB" id="A0A512AG59"/>
<dbReference type="PRINTS" id="PR00344">
    <property type="entry name" value="BCTRLSENSOR"/>
</dbReference>
<dbReference type="GO" id="GO:0000155">
    <property type="term" value="F:phosphorelay sensor kinase activity"/>
    <property type="evidence" value="ECO:0007669"/>
    <property type="project" value="InterPro"/>
</dbReference>
<evidence type="ECO:0000313" key="14">
    <source>
        <dbReference type="Proteomes" id="UP000321464"/>
    </source>
</evidence>
<keyword evidence="4" id="KW-0597">Phosphoprotein</keyword>
<dbReference type="PANTHER" id="PTHR45436:SF15">
    <property type="entry name" value="SENSOR HISTIDINE KINASE CUSS"/>
    <property type="match status" value="1"/>
</dbReference>
<reference evidence="13 14" key="1">
    <citation type="submission" date="2019-07" db="EMBL/GenBank/DDBJ databases">
        <title>Whole genome shotgun sequence of Novosphingobium sediminis NBRC 106119.</title>
        <authorList>
            <person name="Hosoyama A."/>
            <person name="Uohara A."/>
            <person name="Ohji S."/>
            <person name="Ichikawa N."/>
        </authorList>
    </citation>
    <scope>NUCLEOTIDE SEQUENCE [LARGE SCALE GENOMIC DNA]</scope>
    <source>
        <strain evidence="13 14">NBRC 106119</strain>
    </source>
</reference>
<dbReference type="PANTHER" id="PTHR45436">
    <property type="entry name" value="SENSOR HISTIDINE KINASE YKOH"/>
    <property type="match status" value="1"/>
</dbReference>
<evidence type="ECO:0000256" key="11">
    <source>
        <dbReference type="SAM" id="Phobius"/>
    </source>
</evidence>
<evidence type="ECO:0000256" key="5">
    <source>
        <dbReference type="ARBA" id="ARBA00022679"/>
    </source>
</evidence>
<dbReference type="Pfam" id="PF00512">
    <property type="entry name" value="HisKA"/>
    <property type="match status" value="1"/>
</dbReference>
<feature type="transmembrane region" description="Helical" evidence="11">
    <location>
        <begin position="12"/>
        <end position="32"/>
    </location>
</feature>
<dbReference type="OrthoDB" id="8673316at2"/>
<comment type="subcellular location">
    <subcellularLocation>
        <location evidence="2">Membrane</location>
        <topology evidence="2">Multi-pass membrane protein</topology>
    </subcellularLocation>
</comment>
<dbReference type="SMART" id="SM00387">
    <property type="entry name" value="HATPase_c"/>
    <property type="match status" value="1"/>
</dbReference>
<protein>
    <recommendedName>
        <fullName evidence="3">histidine kinase</fullName>
        <ecNumber evidence="3">2.7.13.3</ecNumber>
    </recommendedName>
</protein>
<dbReference type="GO" id="GO:0005886">
    <property type="term" value="C:plasma membrane"/>
    <property type="evidence" value="ECO:0007669"/>
    <property type="project" value="TreeGrafter"/>
</dbReference>
<dbReference type="CDD" id="cd00075">
    <property type="entry name" value="HATPase"/>
    <property type="match status" value="1"/>
</dbReference>
<dbReference type="InterPro" id="IPR004358">
    <property type="entry name" value="Sig_transdc_His_kin-like_C"/>
</dbReference>
<dbReference type="InterPro" id="IPR003661">
    <property type="entry name" value="HisK_dim/P_dom"/>
</dbReference>
<dbReference type="InterPro" id="IPR005467">
    <property type="entry name" value="His_kinase_dom"/>
</dbReference>
<dbReference type="InterPro" id="IPR003594">
    <property type="entry name" value="HATPase_dom"/>
</dbReference>
<dbReference type="SUPFAM" id="SSF47384">
    <property type="entry name" value="Homodimeric domain of signal transducing histidine kinase"/>
    <property type="match status" value="1"/>
</dbReference>
<keyword evidence="8 11" id="KW-1133">Transmembrane helix</keyword>
<accession>A0A512AG59</accession>
<evidence type="ECO:0000256" key="10">
    <source>
        <dbReference type="ARBA" id="ARBA00023136"/>
    </source>
</evidence>
<dbReference type="Gene3D" id="3.30.565.10">
    <property type="entry name" value="Histidine kinase-like ATPase, C-terminal domain"/>
    <property type="match status" value="1"/>
</dbReference>
<dbReference type="Proteomes" id="UP000321464">
    <property type="component" value="Unassembled WGS sequence"/>
</dbReference>
<evidence type="ECO:0000256" key="1">
    <source>
        <dbReference type="ARBA" id="ARBA00000085"/>
    </source>
</evidence>
<comment type="caution">
    <text evidence="13">The sequence shown here is derived from an EMBL/GenBank/DDBJ whole genome shotgun (WGS) entry which is preliminary data.</text>
</comment>
<dbReference type="InterPro" id="IPR050428">
    <property type="entry name" value="TCS_sensor_his_kinase"/>
</dbReference>
<dbReference type="EC" id="2.7.13.3" evidence="3"/>
<gene>
    <name evidence="13" type="ORF">NSE01_05280</name>
</gene>
<dbReference type="EMBL" id="BJYR01000003">
    <property type="protein sequence ID" value="GEN98695.1"/>
    <property type="molecule type" value="Genomic_DNA"/>
</dbReference>
<proteinExistence type="predicted"/>
<dbReference type="Pfam" id="PF02518">
    <property type="entry name" value="HATPase_c"/>
    <property type="match status" value="1"/>
</dbReference>
<organism evidence="13 14">
    <name type="scientific">Novosphingobium sediminis</name>
    <dbReference type="NCBI Taxonomy" id="707214"/>
    <lineage>
        <taxon>Bacteria</taxon>
        <taxon>Pseudomonadati</taxon>
        <taxon>Pseudomonadota</taxon>
        <taxon>Alphaproteobacteria</taxon>
        <taxon>Sphingomonadales</taxon>
        <taxon>Sphingomonadaceae</taxon>
        <taxon>Novosphingobium</taxon>
    </lineage>
</organism>
<keyword evidence="10 11" id="KW-0472">Membrane</keyword>
<evidence type="ECO:0000256" key="2">
    <source>
        <dbReference type="ARBA" id="ARBA00004141"/>
    </source>
</evidence>
<comment type="catalytic activity">
    <reaction evidence="1">
        <text>ATP + protein L-histidine = ADP + protein N-phospho-L-histidine.</text>
        <dbReference type="EC" id="2.7.13.3"/>
    </reaction>
</comment>
<evidence type="ECO:0000313" key="13">
    <source>
        <dbReference type="EMBL" id="GEN98695.1"/>
    </source>
</evidence>
<evidence type="ECO:0000256" key="7">
    <source>
        <dbReference type="ARBA" id="ARBA00022777"/>
    </source>
</evidence>
<dbReference type="SUPFAM" id="SSF55874">
    <property type="entry name" value="ATPase domain of HSP90 chaperone/DNA topoisomerase II/histidine kinase"/>
    <property type="match status" value="1"/>
</dbReference>
<evidence type="ECO:0000256" key="4">
    <source>
        <dbReference type="ARBA" id="ARBA00022553"/>
    </source>
</evidence>
<dbReference type="SMART" id="SM00388">
    <property type="entry name" value="HisKA"/>
    <property type="match status" value="1"/>
</dbReference>
<dbReference type="InterPro" id="IPR036890">
    <property type="entry name" value="HATPase_C_sf"/>
</dbReference>
<keyword evidence="7" id="KW-0418">Kinase</keyword>
<evidence type="ECO:0000256" key="9">
    <source>
        <dbReference type="ARBA" id="ARBA00023012"/>
    </source>
</evidence>
<dbReference type="RefSeq" id="WP_147158084.1">
    <property type="nucleotide sequence ID" value="NZ_BJYR01000003.1"/>
</dbReference>
<dbReference type="PROSITE" id="PS50109">
    <property type="entry name" value="HIS_KIN"/>
    <property type="match status" value="1"/>
</dbReference>
<dbReference type="Gene3D" id="1.10.287.130">
    <property type="match status" value="1"/>
</dbReference>
<keyword evidence="9" id="KW-0902">Two-component regulatory system</keyword>
<evidence type="ECO:0000256" key="6">
    <source>
        <dbReference type="ARBA" id="ARBA00022692"/>
    </source>
</evidence>
<sequence>MKRPPSIIRRLTASLAWVGGLGALLLLIVIGIEYRISFSNLGDHDAFVRAIHELSEHVLLPMAVLILPMALAGRWAIKSGVRPLIDAAAQIDARAGETRGVRVDTTDFPIEARPFADAINRVLGRIDGAAALHEAFAADIAHELRTPLTLLSLELDRLDHPDAERMRGDVARMRRLIDQLMLLAQIDADHAAQITPTQVDLSDVAGDVLAQLAPIALDQGLRLALEADAPVVVNGRREAIGAALRNLIENALRASPAGGCVTVRTAHGGLIAVRDEGPGLSADQLAALTQRHRRADHASRDGAGLGLAIVERIMRAHGGTLETSAEARELRLQFPADAASG</sequence>
<evidence type="ECO:0000259" key="12">
    <source>
        <dbReference type="PROSITE" id="PS50109"/>
    </source>
</evidence>
<keyword evidence="5" id="KW-0808">Transferase</keyword>